<accession>M1NU71</accession>
<feature type="transmembrane region" description="Helical" evidence="1">
    <location>
        <begin position="133"/>
        <end position="159"/>
    </location>
</feature>
<dbReference type="Pfam" id="PF16481">
    <property type="entry name" value="DUF5058"/>
    <property type="match status" value="1"/>
</dbReference>
<evidence type="ECO:0000313" key="2">
    <source>
        <dbReference type="EMBL" id="AGF71045.1"/>
    </source>
</evidence>
<dbReference type="KEGG" id="chn:A605_00135"/>
<keyword evidence="1" id="KW-0472">Membrane</keyword>
<dbReference type="OrthoDB" id="86868at2"/>
<gene>
    <name evidence="2" type="ORF">A605_00135</name>
</gene>
<protein>
    <recommendedName>
        <fullName evidence="4">DUF5058 domain-containing protein</fullName>
    </recommendedName>
</protein>
<keyword evidence="1" id="KW-0812">Transmembrane</keyword>
<keyword evidence="1" id="KW-1133">Transmembrane helix</keyword>
<organism evidence="2 3">
    <name type="scientific">Corynebacterium halotolerans YIM 70093 = DSM 44683</name>
    <dbReference type="NCBI Taxonomy" id="1121362"/>
    <lineage>
        <taxon>Bacteria</taxon>
        <taxon>Bacillati</taxon>
        <taxon>Actinomycetota</taxon>
        <taxon>Actinomycetes</taxon>
        <taxon>Mycobacteriales</taxon>
        <taxon>Corynebacteriaceae</taxon>
        <taxon>Corynebacterium</taxon>
    </lineage>
</organism>
<feature type="transmembrane region" description="Helical" evidence="1">
    <location>
        <begin position="25"/>
        <end position="45"/>
    </location>
</feature>
<feature type="transmembrane region" description="Helical" evidence="1">
    <location>
        <begin position="229"/>
        <end position="246"/>
    </location>
</feature>
<sequence length="249" mass="26046">MTQPLVLAATNPSSTDIWAVANTPFLWFCAFGVFGVIFVQTILYVRAARAAAPGIDMPNRELKESFRAGAVASIGPSLAVVLVAIALLALFGTPAVLMRIGLIGSVQAETGSANLSAVSMGAQLGGDSYTQQVFAVAFVAMSLSGAMWMLCTLLLTPVLKRGGKSLATRNPVAMALIPAAALLGAFSMITVAELPKSNIHLVLVFISAGVMALCLFLAKVLRAKWLKEWSLGFSIAITITAAYFLHTAA</sequence>
<dbReference type="Proteomes" id="UP000011723">
    <property type="component" value="Chromosome"/>
</dbReference>
<proteinExistence type="predicted"/>
<evidence type="ECO:0000313" key="3">
    <source>
        <dbReference type="Proteomes" id="UP000011723"/>
    </source>
</evidence>
<feature type="transmembrane region" description="Helical" evidence="1">
    <location>
        <begin position="171"/>
        <end position="192"/>
    </location>
</feature>
<dbReference type="STRING" id="1121362.A605_00135"/>
<reference evidence="2 3" key="1">
    <citation type="journal article" date="2012" name="Stand. Genomic Sci.">
        <title>Genome sequence of the halotolerant bacterium Corynebacterium halotolerans type strain YIM 70093(T) (= DSM 44683(T)).</title>
        <authorList>
            <person name="Ruckert C."/>
            <person name="Albersmeier A."/>
            <person name="Al-Dilaimi A."/>
            <person name="Niehaus K."/>
            <person name="Szczepanowski R."/>
            <person name="Kalinowski J."/>
        </authorList>
    </citation>
    <scope>NUCLEOTIDE SEQUENCE [LARGE SCALE GENOMIC DNA]</scope>
    <source>
        <strain evidence="2">YIM 70093</strain>
    </source>
</reference>
<feature type="transmembrane region" description="Helical" evidence="1">
    <location>
        <begin position="66"/>
        <end position="91"/>
    </location>
</feature>
<evidence type="ECO:0000256" key="1">
    <source>
        <dbReference type="SAM" id="Phobius"/>
    </source>
</evidence>
<name>M1NU71_9CORY</name>
<keyword evidence="3" id="KW-1185">Reference proteome</keyword>
<dbReference type="eggNOG" id="ENOG502ZA1I">
    <property type="taxonomic scope" value="Bacteria"/>
</dbReference>
<dbReference type="PATRIC" id="fig|1121362.3.peg.27"/>
<dbReference type="AlphaFoldDB" id="M1NU71"/>
<dbReference type="EMBL" id="CP003697">
    <property type="protein sequence ID" value="AGF71045.1"/>
    <property type="molecule type" value="Genomic_DNA"/>
</dbReference>
<dbReference type="HOGENOM" id="CLU_101764_0_0_11"/>
<dbReference type="InterPro" id="IPR032479">
    <property type="entry name" value="DUF5058"/>
</dbReference>
<evidence type="ECO:0008006" key="4">
    <source>
        <dbReference type="Google" id="ProtNLM"/>
    </source>
</evidence>
<dbReference type="RefSeq" id="WP_015399469.1">
    <property type="nucleotide sequence ID" value="NC_020302.1"/>
</dbReference>
<feature type="transmembrane region" description="Helical" evidence="1">
    <location>
        <begin position="198"/>
        <end position="217"/>
    </location>
</feature>